<dbReference type="Proteomes" id="UP000182101">
    <property type="component" value="Chromosome"/>
</dbReference>
<evidence type="ECO:0008006" key="5">
    <source>
        <dbReference type="Google" id="ProtNLM"/>
    </source>
</evidence>
<protein>
    <recommendedName>
        <fullName evidence="5">PEP-CTERM sorting domain-containing protein</fullName>
    </recommendedName>
</protein>
<accession>A0AAC9JB22</accession>
<name>A0AAC9JB22_9ALTE</name>
<sequence>MKNFVKALAVSVALGASSMAGASVVSLPGNITLDPLVGGDPTQGEGNFRNAFSFVQWWSDANGPTSLSNISPANFGDFSLQGYGELTPAFEPGMFECNGCEITFSFQDIKFALDPFAGSELEAQFIIEYNGKSDSYKSRNTFEDFLADKADDGELLAVGGGYVVPGLNTDAASLNIYLDYTPDLVVNTGAVMAGMPAAVDGELWLSLEFIDTVFNPDNLDDGVFGLSTGDTSFSLDATGGLAFENFVEADDISWADFGLELLSDVIGFGLTATFNDDANGDYEVFSSIGDGSVRGNVVTAPSSIALFGLALVALGGMTRRRKA</sequence>
<dbReference type="RefSeq" id="WP_071959622.1">
    <property type="nucleotide sequence ID" value="NZ_CP018024.1"/>
</dbReference>
<evidence type="ECO:0000313" key="4">
    <source>
        <dbReference type="Proteomes" id="UP000182101"/>
    </source>
</evidence>
<feature type="signal peptide" evidence="2">
    <location>
        <begin position="1"/>
        <end position="22"/>
    </location>
</feature>
<reference evidence="3 4" key="1">
    <citation type="submission" date="2016-11" db="EMBL/GenBank/DDBJ databases">
        <title>Networking in microbes: conjugative elements and plasmids in the genus Alteromonas.</title>
        <authorList>
            <person name="Lopez-Perez M."/>
            <person name="Ramon-Marco N."/>
            <person name="Rodriguez-Valera F."/>
        </authorList>
    </citation>
    <scope>NUCLEOTIDE SEQUENCE [LARGE SCALE GENOMIC DNA]</scope>
    <source>
        <strain evidence="3 4">CP48</strain>
    </source>
</reference>
<gene>
    <name evidence="3" type="ORF">BM524_12610</name>
</gene>
<feature type="chain" id="PRO_5042071166" description="PEP-CTERM sorting domain-containing protein" evidence="2">
    <location>
        <begin position="23"/>
        <end position="323"/>
    </location>
</feature>
<keyword evidence="1" id="KW-0472">Membrane</keyword>
<dbReference type="EMBL" id="CP018024">
    <property type="protein sequence ID" value="APD90569.1"/>
    <property type="molecule type" value="Genomic_DNA"/>
</dbReference>
<keyword evidence="2" id="KW-0732">Signal</keyword>
<organism evidence="3 4">
    <name type="scientific">Alteromonas mediterranea</name>
    <dbReference type="NCBI Taxonomy" id="314275"/>
    <lineage>
        <taxon>Bacteria</taxon>
        <taxon>Pseudomonadati</taxon>
        <taxon>Pseudomonadota</taxon>
        <taxon>Gammaproteobacteria</taxon>
        <taxon>Alteromonadales</taxon>
        <taxon>Alteromonadaceae</taxon>
        <taxon>Alteromonas/Salinimonas group</taxon>
        <taxon>Alteromonas</taxon>
    </lineage>
</organism>
<keyword evidence="1" id="KW-1133">Transmembrane helix</keyword>
<evidence type="ECO:0000256" key="2">
    <source>
        <dbReference type="SAM" id="SignalP"/>
    </source>
</evidence>
<dbReference type="AlphaFoldDB" id="A0AAC9JB22"/>
<proteinExistence type="predicted"/>
<evidence type="ECO:0000256" key="1">
    <source>
        <dbReference type="SAM" id="Phobius"/>
    </source>
</evidence>
<evidence type="ECO:0000313" key="3">
    <source>
        <dbReference type="EMBL" id="APD90569.1"/>
    </source>
</evidence>
<feature type="transmembrane region" description="Helical" evidence="1">
    <location>
        <begin position="297"/>
        <end position="317"/>
    </location>
</feature>
<keyword evidence="1" id="KW-0812">Transmembrane</keyword>